<keyword evidence="2" id="KW-1185">Reference proteome</keyword>
<dbReference type="Gene3D" id="3.80.10.10">
    <property type="entry name" value="Ribonuclease Inhibitor"/>
    <property type="match status" value="2"/>
</dbReference>
<accession>A0ABQ8U8I3</accession>
<evidence type="ECO:0000313" key="2">
    <source>
        <dbReference type="Proteomes" id="UP001141327"/>
    </source>
</evidence>
<reference evidence="1" key="1">
    <citation type="journal article" date="2022" name="bioRxiv">
        <title>Genomics of Preaxostyla Flagellates Illuminates Evolutionary Transitions and the Path Towards Mitochondrial Loss.</title>
        <authorList>
            <person name="Novak L.V.F."/>
            <person name="Treitli S.C."/>
            <person name="Pyrih J."/>
            <person name="Halakuc P."/>
            <person name="Pipaliya S.V."/>
            <person name="Vacek V."/>
            <person name="Brzon O."/>
            <person name="Soukal P."/>
            <person name="Eme L."/>
            <person name="Dacks J.B."/>
            <person name="Karnkowska A."/>
            <person name="Elias M."/>
            <person name="Hampl V."/>
        </authorList>
    </citation>
    <scope>NUCLEOTIDE SEQUENCE</scope>
    <source>
        <strain evidence="1">RCP-MX</strain>
    </source>
</reference>
<gene>
    <name evidence="1" type="ORF">PAPYR_12491</name>
</gene>
<dbReference type="InterPro" id="IPR032675">
    <property type="entry name" value="LRR_dom_sf"/>
</dbReference>
<name>A0ABQ8U8I3_9EUKA</name>
<protein>
    <submittedName>
        <fullName evidence="1">Uncharacterized protein</fullName>
    </submittedName>
</protein>
<comment type="caution">
    <text evidence="1">The sequence shown here is derived from an EMBL/GenBank/DDBJ whole genome shotgun (WGS) entry which is preliminary data.</text>
</comment>
<dbReference type="Proteomes" id="UP001141327">
    <property type="component" value="Unassembled WGS sequence"/>
</dbReference>
<proteinExistence type="predicted"/>
<organism evidence="1 2">
    <name type="scientific">Paratrimastix pyriformis</name>
    <dbReference type="NCBI Taxonomy" id="342808"/>
    <lineage>
        <taxon>Eukaryota</taxon>
        <taxon>Metamonada</taxon>
        <taxon>Preaxostyla</taxon>
        <taxon>Paratrimastigidae</taxon>
        <taxon>Paratrimastix</taxon>
    </lineage>
</organism>
<dbReference type="SUPFAM" id="SSF52047">
    <property type="entry name" value="RNI-like"/>
    <property type="match status" value="2"/>
</dbReference>
<dbReference type="EMBL" id="JAPMOS010000311">
    <property type="protein sequence ID" value="KAJ4453135.1"/>
    <property type="molecule type" value="Genomic_DNA"/>
</dbReference>
<evidence type="ECO:0000313" key="1">
    <source>
        <dbReference type="EMBL" id="KAJ4453135.1"/>
    </source>
</evidence>
<sequence>MSLSHAIRERIRGILREISFVEPDPGLSGLAPSISADALAALVGPCKNLRTFSFPSDWGVTAARACVVEEAAPANWVDEAFGGHTQLAALTQLPPLSDSVLEHILSHLPGLVELTSSPGSLMSARLLAALARSCPDLRVLRGLVSSNNVLRDFAAPSTLWSTLKRLDLWNLTSEPLQAVIVPRLSAVTSLKLHSCSPDVLVPLASHLTSLKLAVYSSEKDLPGPWLCKLEALSLTLSHSPHLVALTPLLAANQATLRRLTLTMNRGCLTSTDVPSLVASLCALPHLTRLRLSAPDTGCPLSTLLPPELVDRLERLRIDLAYSGPDPVRIASNHLQQLRLHIQDISELAVACPALVELDTTGNLTSLQCPRLRALKATVHNLAGAAAPMPDLEDAAISPSEEDIAWLLTESPRLRVLSCARLARPDLLARLCACGSLVRLDRLDLDVIRFPNPLVLRLPPQLERLDLHIERGTRPAAEEGPLDLQVEAPGLLEFSLVVTGSPARMRLHNCPALVRFGLRAFSGLSLVDAEEETPARMRPRKLAVDGLDAASLLDFLARHGARLRDILLVRLQAATKDYWPKLMVALSGLPHLARLNLDASRVSSDLTLACPQLRELVLDRLRGDGSKVVLACPMLKVLSDLGHPRRQLVLTLPAPGLSVRT</sequence>